<feature type="region of interest" description="Disordered" evidence="1">
    <location>
        <begin position="1"/>
        <end position="100"/>
    </location>
</feature>
<dbReference type="RefSeq" id="WP_260559622.1">
    <property type="nucleotide sequence ID" value="NZ_BAABEC010000018.1"/>
</dbReference>
<organism evidence="2 3">
    <name type="scientific">Deinococcus rubellus</name>
    <dbReference type="NCBI Taxonomy" id="1889240"/>
    <lineage>
        <taxon>Bacteria</taxon>
        <taxon>Thermotogati</taxon>
        <taxon>Deinococcota</taxon>
        <taxon>Deinococci</taxon>
        <taxon>Deinococcales</taxon>
        <taxon>Deinococcaceae</taxon>
        <taxon>Deinococcus</taxon>
    </lineage>
</organism>
<keyword evidence="3" id="KW-1185">Reference proteome</keyword>
<proteinExistence type="predicted"/>
<accession>A0ABY5YE81</accession>
<name>A0ABY5YE81_9DEIO</name>
<evidence type="ECO:0000256" key="1">
    <source>
        <dbReference type="SAM" id="MobiDB-lite"/>
    </source>
</evidence>
<reference evidence="2" key="1">
    <citation type="submission" date="2022-09" db="EMBL/GenBank/DDBJ databases">
        <title>genome sequence of Deinococcus rubellus.</title>
        <authorList>
            <person name="Srinivasan S."/>
        </authorList>
    </citation>
    <scope>NUCLEOTIDE SEQUENCE</scope>
    <source>
        <strain evidence="2">Ant6</strain>
    </source>
</reference>
<sequence length="100" mass="10495">MGEGKPNANAEGRQVEAQMEENFAPQTVPEEKSDEYWDDTSDKGTQVESHDTPQTAAPAPGVGSIPEKSVTYGSLKDGMTPSGTTTDPEGQAGTPKLGQD</sequence>
<feature type="compositionally biased region" description="Polar residues" evidence="1">
    <location>
        <begin position="43"/>
        <end position="55"/>
    </location>
</feature>
<gene>
    <name evidence="2" type="ORF">N0D28_11315</name>
</gene>
<evidence type="ECO:0000313" key="2">
    <source>
        <dbReference type="EMBL" id="UWX63333.1"/>
    </source>
</evidence>
<dbReference type="EMBL" id="CP104213">
    <property type="protein sequence ID" value="UWX63333.1"/>
    <property type="molecule type" value="Genomic_DNA"/>
</dbReference>
<protein>
    <submittedName>
        <fullName evidence="2">Uncharacterized protein</fullName>
    </submittedName>
</protein>
<evidence type="ECO:0000313" key="3">
    <source>
        <dbReference type="Proteomes" id="UP001060261"/>
    </source>
</evidence>
<dbReference type="Proteomes" id="UP001060261">
    <property type="component" value="Chromosome"/>
</dbReference>